<keyword evidence="1" id="KW-0812">Transmembrane</keyword>
<proteinExistence type="predicted"/>
<accession>A0A2R6RVW7</accession>
<protein>
    <recommendedName>
        <fullName evidence="2">DUF6535 domain-containing protein</fullName>
    </recommendedName>
</protein>
<comment type="caution">
    <text evidence="3">The sequence shown here is derived from an EMBL/GenBank/DDBJ whole genome shotgun (WGS) entry which is preliminary data.</text>
</comment>
<sequence>MKQHDEDLIRGWKEDIDTLLVFAGLFSAVLTAFTIESYQQLQNDPAQTTTELLRYIAIELSNRTTSFSTFDLHDIIGDSFEPSPASVRVNTLWFSALVCSLVVALIGILAKQWLREYLSEVSSSPRETVRLRQYRHDGLLQWHVVTIMATLPVLLELALVLFLLGMLDFLWQLNAAVAGVTTSLVVVSLLFYSATTILPAFSACSPFKSPQAWAFCRLIWNLRRFHRFIRPRAPIDVLLNTDVYLKTPDSWREREIDCVRVEADRLDYRALEWTYKCSLDEDLLDLIIPCVNDLKPHEAASLAFEVIARKGETTVPSIINVVHDSPPRLGLRKFMSRAGERGKSRVIHMLLDLLPRMDRNTERSNITSIDILHVLRNLLTDSELAFCELAIHRRALDTLALLMDERGSFHIQQFALNLLSEMTNMACNMSYCPEGIQNVAICAKSAQARNDDETFVRCCGVLLARLPALQPRIQDPQWKGQPLIQSVLSDIARYFHIRNERGLPYDIAKWCSMLTAFVTLEKESVADLVVALQSGVRLGLVHCDLEEGDALSRLADTYLVA</sequence>
<evidence type="ECO:0000256" key="1">
    <source>
        <dbReference type="SAM" id="Phobius"/>
    </source>
</evidence>
<keyword evidence="4" id="KW-1185">Reference proteome</keyword>
<gene>
    <name evidence="3" type="ORF">PHLCEN_2v1808</name>
</gene>
<feature type="transmembrane region" description="Helical" evidence="1">
    <location>
        <begin position="92"/>
        <end position="110"/>
    </location>
</feature>
<reference evidence="3 4" key="1">
    <citation type="submission" date="2018-02" db="EMBL/GenBank/DDBJ databases">
        <title>Genome sequence of the basidiomycete white-rot fungus Phlebia centrifuga.</title>
        <authorList>
            <person name="Granchi Z."/>
            <person name="Peng M."/>
            <person name="de Vries R.P."/>
            <person name="Hilden K."/>
            <person name="Makela M.R."/>
            <person name="Grigoriev I."/>
            <person name="Riley R."/>
        </authorList>
    </citation>
    <scope>NUCLEOTIDE SEQUENCE [LARGE SCALE GENOMIC DNA]</scope>
    <source>
        <strain evidence="3 4">FBCC195</strain>
    </source>
</reference>
<organism evidence="3 4">
    <name type="scientific">Hermanssonia centrifuga</name>
    <dbReference type="NCBI Taxonomy" id="98765"/>
    <lineage>
        <taxon>Eukaryota</taxon>
        <taxon>Fungi</taxon>
        <taxon>Dikarya</taxon>
        <taxon>Basidiomycota</taxon>
        <taxon>Agaricomycotina</taxon>
        <taxon>Agaricomycetes</taxon>
        <taxon>Polyporales</taxon>
        <taxon>Meruliaceae</taxon>
        <taxon>Hermanssonia</taxon>
    </lineage>
</organism>
<dbReference type="OrthoDB" id="3219854at2759"/>
<evidence type="ECO:0000313" key="3">
    <source>
        <dbReference type="EMBL" id="PSS34140.1"/>
    </source>
</evidence>
<dbReference type="STRING" id="98765.A0A2R6RVW7"/>
<feature type="transmembrane region" description="Helical" evidence="1">
    <location>
        <begin position="140"/>
        <end position="163"/>
    </location>
</feature>
<dbReference type="AlphaFoldDB" id="A0A2R6RVW7"/>
<feature type="transmembrane region" description="Helical" evidence="1">
    <location>
        <begin position="169"/>
        <end position="192"/>
    </location>
</feature>
<feature type="domain" description="DUF6535" evidence="2">
    <location>
        <begin position="2"/>
        <end position="172"/>
    </location>
</feature>
<dbReference type="Pfam" id="PF20153">
    <property type="entry name" value="DUF6535"/>
    <property type="match status" value="1"/>
</dbReference>
<dbReference type="InterPro" id="IPR045338">
    <property type="entry name" value="DUF6535"/>
</dbReference>
<dbReference type="EMBL" id="MLYV02000149">
    <property type="protein sequence ID" value="PSS34140.1"/>
    <property type="molecule type" value="Genomic_DNA"/>
</dbReference>
<name>A0A2R6RVW7_9APHY</name>
<evidence type="ECO:0000259" key="2">
    <source>
        <dbReference type="Pfam" id="PF20153"/>
    </source>
</evidence>
<keyword evidence="1" id="KW-0472">Membrane</keyword>
<evidence type="ECO:0000313" key="4">
    <source>
        <dbReference type="Proteomes" id="UP000186601"/>
    </source>
</evidence>
<dbReference type="Proteomes" id="UP000186601">
    <property type="component" value="Unassembled WGS sequence"/>
</dbReference>
<keyword evidence="1" id="KW-1133">Transmembrane helix</keyword>